<evidence type="ECO:0000313" key="2">
    <source>
        <dbReference type="Proteomes" id="UP000051845"/>
    </source>
</evidence>
<reference evidence="1 2" key="1">
    <citation type="journal article" date="2015" name="Genome Announc.">
        <title>Expanding the biotechnology potential of lactobacilli through comparative genomics of 213 strains and associated genera.</title>
        <authorList>
            <person name="Sun Z."/>
            <person name="Harris H.M."/>
            <person name="McCann A."/>
            <person name="Guo C."/>
            <person name="Argimon S."/>
            <person name="Zhang W."/>
            <person name="Yang X."/>
            <person name="Jeffery I.B."/>
            <person name="Cooney J.C."/>
            <person name="Kagawa T.F."/>
            <person name="Liu W."/>
            <person name="Song Y."/>
            <person name="Salvetti E."/>
            <person name="Wrobel A."/>
            <person name="Rasinkangas P."/>
            <person name="Parkhill J."/>
            <person name="Rea M.C."/>
            <person name="O'Sullivan O."/>
            <person name="Ritari J."/>
            <person name="Douillard F.P."/>
            <person name="Paul Ross R."/>
            <person name="Yang R."/>
            <person name="Briner A.E."/>
            <person name="Felis G.E."/>
            <person name="de Vos W.M."/>
            <person name="Barrangou R."/>
            <person name="Klaenhammer T.R."/>
            <person name="Caufield P.W."/>
            <person name="Cui Y."/>
            <person name="Zhang H."/>
            <person name="O'Toole P.W."/>
        </authorList>
    </citation>
    <scope>NUCLEOTIDE SEQUENCE [LARGE SCALE GENOMIC DNA]</scope>
    <source>
        <strain evidence="1 2">DSM 20515</strain>
    </source>
</reference>
<gene>
    <name evidence="1" type="ORF">FC82_GL002338</name>
</gene>
<accession>A0A0R2B8S6</accession>
<dbReference type="Proteomes" id="UP000051845">
    <property type="component" value="Unassembled WGS sequence"/>
</dbReference>
<dbReference type="InterPro" id="IPR010298">
    <property type="entry name" value="YacP-like"/>
</dbReference>
<dbReference type="CDD" id="cd10912">
    <property type="entry name" value="PIN_YacP-like"/>
    <property type="match status" value="1"/>
</dbReference>
<dbReference type="RefSeq" id="WP_056996835.1">
    <property type="nucleotide sequence ID" value="NZ_AYYR01000053.1"/>
</dbReference>
<proteinExistence type="predicted"/>
<evidence type="ECO:0008006" key="3">
    <source>
        <dbReference type="Google" id="ProtNLM"/>
    </source>
</evidence>
<dbReference type="PANTHER" id="PTHR34547">
    <property type="entry name" value="YACP-LIKE NYN DOMAIN PROTEIN"/>
    <property type="match status" value="1"/>
</dbReference>
<sequence length="179" mass="20635">MKKDVLIVDAYNMIGNWPDLNRLKQANRMEDARDQLLATLSEYRKYLKTTIIVVFDAMYVPGISQKYDHYGLQVVWTGQDETADEYIESLTKEKQTRFTQVTVATSDQAEQWTIFSEGALRIPAGELLTDINRTRKEVHTQAVKYADLGQVRRSPWSQGQLLKLEKLRDHLGDDDQPGK</sequence>
<organism evidence="1 2">
    <name type="scientific">Secundilactobacillus collinoides DSM 20515 = JCM 1123</name>
    <dbReference type="NCBI Taxonomy" id="1423733"/>
    <lineage>
        <taxon>Bacteria</taxon>
        <taxon>Bacillati</taxon>
        <taxon>Bacillota</taxon>
        <taxon>Bacilli</taxon>
        <taxon>Lactobacillales</taxon>
        <taxon>Lactobacillaceae</taxon>
        <taxon>Secundilactobacillus</taxon>
    </lineage>
</organism>
<protein>
    <recommendedName>
        <fullName evidence="3">PIN domain containing protein</fullName>
    </recommendedName>
</protein>
<dbReference type="PATRIC" id="fig|1423733.4.peg.2453"/>
<dbReference type="EMBL" id="AYYR01000053">
    <property type="protein sequence ID" value="KRM75466.1"/>
    <property type="molecule type" value="Genomic_DNA"/>
</dbReference>
<dbReference type="Pfam" id="PF05991">
    <property type="entry name" value="NYN_YacP"/>
    <property type="match status" value="1"/>
</dbReference>
<comment type="caution">
    <text evidence="1">The sequence shown here is derived from an EMBL/GenBank/DDBJ whole genome shotgun (WGS) entry which is preliminary data.</text>
</comment>
<dbReference type="STRING" id="33960.TY91_06185"/>
<evidence type="ECO:0000313" key="1">
    <source>
        <dbReference type="EMBL" id="KRM75466.1"/>
    </source>
</evidence>
<dbReference type="AlphaFoldDB" id="A0A0R2B8S6"/>
<dbReference type="PANTHER" id="PTHR34547:SF1">
    <property type="entry name" value="YACP-LIKE NYN DOMAIN PROTEIN"/>
    <property type="match status" value="1"/>
</dbReference>
<name>A0A0R2B8S6_SECCO</name>